<evidence type="ECO:0000256" key="2">
    <source>
        <dbReference type="ARBA" id="ARBA00006175"/>
    </source>
</evidence>
<accession>A0A7W7ZRH0</accession>
<name>A0A7W7ZRH0_9BACT</name>
<dbReference type="EMBL" id="JACHIO010000012">
    <property type="protein sequence ID" value="MBB5064785.1"/>
    <property type="molecule type" value="Genomic_DNA"/>
</dbReference>
<comment type="caution">
    <text evidence="10">The sequence shown here is derived from an EMBL/GenBank/DDBJ whole genome shotgun (WGS) entry which is preliminary data.</text>
</comment>
<dbReference type="PRINTS" id="PR00783">
    <property type="entry name" value="MINTRINSICP"/>
</dbReference>
<keyword evidence="3 8" id="KW-0813">Transport</keyword>
<dbReference type="SUPFAM" id="SSF81338">
    <property type="entry name" value="Aquaporin-like"/>
    <property type="match status" value="1"/>
</dbReference>
<dbReference type="InterPro" id="IPR022357">
    <property type="entry name" value="MIP_CS"/>
</dbReference>
<comment type="subcellular location">
    <subcellularLocation>
        <location evidence="1">Cell membrane</location>
        <topology evidence="1">Multi-pass membrane protein</topology>
    </subcellularLocation>
</comment>
<feature type="transmembrane region" description="Helical" evidence="9">
    <location>
        <begin position="162"/>
        <end position="184"/>
    </location>
</feature>
<evidence type="ECO:0000256" key="3">
    <source>
        <dbReference type="ARBA" id="ARBA00022448"/>
    </source>
</evidence>
<reference evidence="10 11" key="1">
    <citation type="submission" date="2020-08" db="EMBL/GenBank/DDBJ databases">
        <title>Genomic Encyclopedia of Type Strains, Phase IV (KMG-V): Genome sequencing to study the core and pangenomes of soil and plant-associated prokaryotes.</title>
        <authorList>
            <person name="Whitman W."/>
        </authorList>
    </citation>
    <scope>NUCLEOTIDE SEQUENCE [LARGE SCALE GENOMIC DNA]</scope>
    <source>
        <strain evidence="10 11">X5P3</strain>
    </source>
</reference>
<feature type="transmembrane region" description="Helical" evidence="9">
    <location>
        <begin position="229"/>
        <end position="249"/>
    </location>
</feature>
<feature type="transmembrane region" description="Helical" evidence="9">
    <location>
        <begin position="191"/>
        <end position="209"/>
    </location>
</feature>
<dbReference type="Proteomes" id="UP000584867">
    <property type="component" value="Unassembled WGS sequence"/>
</dbReference>
<dbReference type="InterPro" id="IPR023271">
    <property type="entry name" value="Aquaporin-like"/>
</dbReference>
<dbReference type="PANTHER" id="PTHR19139">
    <property type="entry name" value="AQUAPORIN TRANSPORTER"/>
    <property type="match status" value="1"/>
</dbReference>
<keyword evidence="4" id="KW-1003">Cell membrane</keyword>
<dbReference type="PANTHER" id="PTHR19139:SF199">
    <property type="entry name" value="MIP17260P"/>
    <property type="match status" value="1"/>
</dbReference>
<sequence>MAKDITGAEMEDYPQILRRGDTLNAADSLRLHWPEYLMEATGLALYMFFVCIFAALLQHPASPVRHMIASPVLRRALMGLGVGTMLAAIIMTPWGKQSGGHFNPAITFTFYRLGKVKFWDALFYAMAQFFGAMSGVSIAAYVLRSIVQNDTIHYAVTAPGVYGSLVAFIAELVISFTLMSTILFVSNHKSLAQFTPYFVGVLYATYITFETPLSGMSMNPARTFGSASYISYWHALWIYFIAPTLGMLAGAKLFLLARGGAAPCCAKLHHANNKRCIFICGYETAKIRSNSMQSRNSLSPESRL</sequence>
<evidence type="ECO:0000256" key="4">
    <source>
        <dbReference type="ARBA" id="ARBA00022475"/>
    </source>
</evidence>
<dbReference type="InterPro" id="IPR000425">
    <property type="entry name" value="MIP"/>
</dbReference>
<dbReference type="Gene3D" id="1.20.1080.10">
    <property type="entry name" value="Glycerol uptake facilitator protein"/>
    <property type="match status" value="1"/>
</dbReference>
<evidence type="ECO:0000256" key="8">
    <source>
        <dbReference type="RuleBase" id="RU000477"/>
    </source>
</evidence>
<evidence type="ECO:0000256" key="5">
    <source>
        <dbReference type="ARBA" id="ARBA00022692"/>
    </source>
</evidence>
<gene>
    <name evidence="10" type="ORF">HDF15_003145</name>
</gene>
<dbReference type="Pfam" id="PF00230">
    <property type="entry name" value="MIP"/>
    <property type="match status" value="1"/>
</dbReference>
<keyword evidence="7 9" id="KW-0472">Membrane</keyword>
<comment type="similarity">
    <text evidence="2 8">Belongs to the MIP/aquaporin (TC 1.A.8) family.</text>
</comment>
<feature type="transmembrane region" description="Helical" evidence="9">
    <location>
        <begin position="121"/>
        <end position="142"/>
    </location>
</feature>
<dbReference type="AlphaFoldDB" id="A0A7W7ZRH0"/>
<evidence type="ECO:0000256" key="1">
    <source>
        <dbReference type="ARBA" id="ARBA00004651"/>
    </source>
</evidence>
<dbReference type="RefSeq" id="WP_184256952.1">
    <property type="nucleotide sequence ID" value="NZ_JACHIO010000012.1"/>
</dbReference>
<evidence type="ECO:0000256" key="9">
    <source>
        <dbReference type="SAM" id="Phobius"/>
    </source>
</evidence>
<evidence type="ECO:0000256" key="6">
    <source>
        <dbReference type="ARBA" id="ARBA00022989"/>
    </source>
</evidence>
<evidence type="ECO:0000313" key="11">
    <source>
        <dbReference type="Proteomes" id="UP000584867"/>
    </source>
</evidence>
<dbReference type="GO" id="GO:0015250">
    <property type="term" value="F:water channel activity"/>
    <property type="evidence" value="ECO:0007669"/>
    <property type="project" value="TreeGrafter"/>
</dbReference>
<protein>
    <submittedName>
        <fullName evidence="10">Aquaporin Z</fullName>
    </submittedName>
</protein>
<keyword evidence="5 8" id="KW-0812">Transmembrane</keyword>
<evidence type="ECO:0000313" key="10">
    <source>
        <dbReference type="EMBL" id="MBB5064785.1"/>
    </source>
</evidence>
<feature type="transmembrane region" description="Helical" evidence="9">
    <location>
        <begin position="36"/>
        <end position="56"/>
    </location>
</feature>
<evidence type="ECO:0000256" key="7">
    <source>
        <dbReference type="ARBA" id="ARBA00023136"/>
    </source>
</evidence>
<dbReference type="GO" id="GO:0005886">
    <property type="term" value="C:plasma membrane"/>
    <property type="evidence" value="ECO:0007669"/>
    <property type="project" value="UniProtKB-SubCell"/>
</dbReference>
<keyword evidence="6 9" id="KW-1133">Transmembrane helix</keyword>
<feature type="transmembrane region" description="Helical" evidence="9">
    <location>
        <begin position="76"/>
        <end position="94"/>
    </location>
</feature>
<dbReference type="PROSITE" id="PS00221">
    <property type="entry name" value="MIP"/>
    <property type="match status" value="1"/>
</dbReference>
<dbReference type="InterPro" id="IPR034294">
    <property type="entry name" value="Aquaporin_transptr"/>
</dbReference>
<proteinExistence type="inferred from homology"/>
<organism evidence="10 11">
    <name type="scientific">Granulicella mallensis</name>
    <dbReference type="NCBI Taxonomy" id="940614"/>
    <lineage>
        <taxon>Bacteria</taxon>
        <taxon>Pseudomonadati</taxon>
        <taxon>Acidobacteriota</taxon>
        <taxon>Terriglobia</taxon>
        <taxon>Terriglobales</taxon>
        <taxon>Acidobacteriaceae</taxon>
        <taxon>Granulicella</taxon>
    </lineage>
</organism>